<keyword evidence="3" id="KW-1185">Reference proteome</keyword>
<protein>
    <submittedName>
        <fullName evidence="2">Uncharacterized protein</fullName>
    </submittedName>
</protein>
<feature type="region of interest" description="Disordered" evidence="1">
    <location>
        <begin position="1"/>
        <end position="29"/>
    </location>
</feature>
<feature type="compositionally biased region" description="Polar residues" evidence="1">
    <location>
        <begin position="16"/>
        <end position="29"/>
    </location>
</feature>
<dbReference type="Proteomes" id="UP000248961">
    <property type="component" value="Unassembled WGS sequence"/>
</dbReference>
<accession>A0A395HSM9</accession>
<dbReference type="EMBL" id="KZ824295">
    <property type="protein sequence ID" value="RAL10499.1"/>
    <property type="molecule type" value="Genomic_DNA"/>
</dbReference>
<evidence type="ECO:0000256" key="1">
    <source>
        <dbReference type="SAM" id="MobiDB-lite"/>
    </source>
</evidence>
<feature type="compositionally biased region" description="Basic and acidic residues" evidence="1">
    <location>
        <begin position="1"/>
        <end position="15"/>
    </location>
</feature>
<dbReference type="RefSeq" id="XP_025549653.1">
    <property type="nucleotide sequence ID" value="XM_025690023.1"/>
</dbReference>
<dbReference type="AlphaFoldDB" id="A0A395HSM9"/>
<dbReference type="VEuPathDB" id="FungiDB:BO97DRAFT_127769"/>
<sequence length="103" mass="11457">MERRRVDVRGKREESQQSSTSNSRVRCTSPTNYSLPSLPHLISLLCSAFTPVVLCCCSLPCNRLANQTVRPDRRQDSGAAKNESLNTPTWQLTGTLAVRRLAP</sequence>
<evidence type="ECO:0000313" key="2">
    <source>
        <dbReference type="EMBL" id="RAL10499.1"/>
    </source>
</evidence>
<name>A0A395HSM9_ASPHC</name>
<evidence type="ECO:0000313" key="3">
    <source>
        <dbReference type="Proteomes" id="UP000248961"/>
    </source>
</evidence>
<organism evidence="2 3">
    <name type="scientific">Aspergillus homomorphus (strain CBS 101889)</name>
    <dbReference type="NCBI Taxonomy" id="1450537"/>
    <lineage>
        <taxon>Eukaryota</taxon>
        <taxon>Fungi</taxon>
        <taxon>Dikarya</taxon>
        <taxon>Ascomycota</taxon>
        <taxon>Pezizomycotina</taxon>
        <taxon>Eurotiomycetes</taxon>
        <taxon>Eurotiomycetidae</taxon>
        <taxon>Eurotiales</taxon>
        <taxon>Aspergillaceae</taxon>
        <taxon>Aspergillus</taxon>
        <taxon>Aspergillus subgen. Circumdati</taxon>
    </lineage>
</organism>
<reference evidence="2 3" key="1">
    <citation type="submission" date="2018-02" db="EMBL/GenBank/DDBJ databases">
        <title>The genomes of Aspergillus section Nigri reveals drivers in fungal speciation.</title>
        <authorList>
            <consortium name="DOE Joint Genome Institute"/>
            <person name="Vesth T.C."/>
            <person name="Nybo J."/>
            <person name="Theobald S."/>
            <person name="Brandl J."/>
            <person name="Frisvad J.C."/>
            <person name="Nielsen K.F."/>
            <person name="Lyhne E.K."/>
            <person name="Kogle M.E."/>
            <person name="Kuo A."/>
            <person name="Riley R."/>
            <person name="Clum A."/>
            <person name="Nolan M."/>
            <person name="Lipzen A."/>
            <person name="Salamov A."/>
            <person name="Henrissat B."/>
            <person name="Wiebenga A."/>
            <person name="De vries R.P."/>
            <person name="Grigoriev I.V."/>
            <person name="Mortensen U.H."/>
            <person name="Andersen M.R."/>
            <person name="Baker S.E."/>
        </authorList>
    </citation>
    <scope>NUCLEOTIDE SEQUENCE [LARGE SCALE GENOMIC DNA]</scope>
    <source>
        <strain evidence="2 3">CBS 101889</strain>
    </source>
</reference>
<gene>
    <name evidence="2" type="ORF">BO97DRAFT_127769</name>
</gene>
<dbReference type="GeneID" id="37194312"/>
<proteinExistence type="predicted"/>